<dbReference type="Proteomes" id="UP000410492">
    <property type="component" value="Unassembled WGS sequence"/>
</dbReference>
<protein>
    <submittedName>
        <fullName evidence="1">Uncharacterized protein</fullName>
    </submittedName>
</protein>
<dbReference type="EMBL" id="CAACVG010008369">
    <property type="protein sequence ID" value="VEN49517.1"/>
    <property type="molecule type" value="Genomic_DNA"/>
</dbReference>
<dbReference type="AlphaFoldDB" id="A0A653CQH1"/>
<organism evidence="1 2">
    <name type="scientific">Callosobruchus maculatus</name>
    <name type="common">Southern cowpea weevil</name>
    <name type="synonym">Pulse bruchid</name>
    <dbReference type="NCBI Taxonomy" id="64391"/>
    <lineage>
        <taxon>Eukaryota</taxon>
        <taxon>Metazoa</taxon>
        <taxon>Ecdysozoa</taxon>
        <taxon>Arthropoda</taxon>
        <taxon>Hexapoda</taxon>
        <taxon>Insecta</taxon>
        <taxon>Pterygota</taxon>
        <taxon>Neoptera</taxon>
        <taxon>Endopterygota</taxon>
        <taxon>Coleoptera</taxon>
        <taxon>Polyphaga</taxon>
        <taxon>Cucujiformia</taxon>
        <taxon>Chrysomeloidea</taxon>
        <taxon>Chrysomelidae</taxon>
        <taxon>Bruchinae</taxon>
        <taxon>Bruchini</taxon>
        <taxon>Callosobruchus</taxon>
    </lineage>
</organism>
<accession>A0A653CQH1</accession>
<feature type="non-terminal residue" evidence="1">
    <location>
        <position position="1"/>
    </location>
</feature>
<proteinExistence type="predicted"/>
<keyword evidence="2" id="KW-1185">Reference proteome</keyword>
<gene>
    <name evidence="1" type="ORF">CALMAC_LOCUS10607</name>
</gene>
<evidence type="ECO:0000313" key="2">
    <source>
        <dbReference type="Proteomes" id="UP000410492"/>
    </source>
</evidence>
<name>A0A653CQH1_CALMS</name>
<evidence type="ECO:0000313" key="1">
    <source>
        <dbReference type="EMBL" id="VEN49517.1"/>
    </source>
</evidence>
<sequence>LSPRHCARESQSSRTVGIRNRAQIIVYNKRGARRVDFCLIMDIIH</sequence>
<reference evidence="1 2" key="1">
    <citation type="submission" date="2019-01" db="EMBL/GenBank/DDBJ databases">
        <authorList>
            <person name="Sayadi A."/>
        </authorList>
    </citation>
    <scope>NUCLEOTIDE SEQUENCE [LARGE SCALE GENOMIC DNA]</scope>
</reference>